<accession>A0ABW5RS78</accession>
<comment type="caution">
    <text evidence="1">The sequence shown here is derived from an EMBL/GenBank/DDBJ whole genome shotgun (WGS) entry which is preliminary data.</text>
</comment>
<dbReference type="RefSeq" id="WP_377935846.1">
    <property type="nucleotide sequence ID" value="NZ_JBHUMF010000030.1"/>
</dbReference>
<dbReference type="InterPro" id="IPR014199">
    <property type="entry name" value="Spore_YtxC"/>
</dbReference>
<protein>
    <submittedName>
        <fullName evidence="1">Sporulation protein YtxC</fullName>
    </submittedName>
</protein>
<gene>
    <name evidence="1" type="ORF">ACFSUL_12400</name>
</gene>
<sequence>MLELLFKSKRDASNLQKRANDSGFISSFHETLFQNQQHYIISINKPYTNDERQQLIKSICDFLLSEKCMEWASSILTDYYYYEDSDEIGQIMEIILGMRLGERPELTELLEEWGEREFVEENVEMLLESREPVSFDSWSKFRLKKLQDRQMEYVELAIDEYKMEQEYQMFLHMLREYLSTREQKKISIHLYSTPFGFRFFDEGFQELDRDQLLAYMDKRLLTNHPLYVDSYTIAPLLSLAPEKIFVYSDDHEQNLIRTLQNIFEERVNLLPLRYFPESFLYTSLDAANE</sequence>
<dbReference type="Pfam" id="PF08812">
    <property type="entry name" value="YtxC"/>
    <property type="match status" value="1"/>
</dbReference>
<keyword evidence="2" id="KW-1185">Reference proteome</keyword>
<evidence type="ECO:0000313" key="2">
    <source>
        <dbReference type="Proteomes" id="UP001597506"/>
    </source>
</evidence>
<proteinExistence type="predicted"/>
<dbReference type="EMBL" id="JBHUMF010000030">
    <property type="protein sequence ID" value="MFD2681545.1"/>
    <property type="molecule type" value="Genomic_DNA"/>
</dbReference>
<evidence type="ECO:0000313" key="1">
    <source>
        <dbReference type="EMBL" id="MFD2681545.1"/>
    </source>
</evidence>
<name>A0ABW5RS78_9BACI</name>
<reference evidence="2" key="1">
    <citation type="journal article" date="2019" name="Int. J. Syst. Evol. Microbiol.">
        <title>The Global Catalogue of Microorganisms (GCM) 10K type strain sequencing project: providing services to taxonomists for standard genome sequencing and annotation.</title>
        <authorList>
            <consortium name="The Broad Institute Genomics Platform"/>
            <consortium name="The Broad Institute Genome Sequencing Center for Infectious Disease"/>
            <person name="Wu L."/>
            <person name="Ma J."/>
        </authorList>
    </citation>
    <scope>NUCLEOTIDE SEQUENCE [LARGE SCALE GENOMIC DNA]</scope>
    <source>
        <strain evidence="2">KCTC 3913</strain>
    </source>
</reference>
<dbReference type="Proteomes" id="UP001597506">
    <property type="component" value="Unassembled WGS sequence"/>
</dbReference>
<organism evidence="1 2">
    <name type="scientific">Bacillus seohaeanensis</name>
    <dbReference type="NCBI Taxonomy" id="284580"/>
    <lineage>
        <taxon>Bacteria</taxon>
        <taxon>Bacillati</taxon>
        <taxon>Bacillota</taxon>
        <taxon>Bacilli</taxon>
        <taxon>Bacillales</taxon>
        <taxon>Bacillaceae</taxon>
        <taxon>Bacillus</taxon>
    </lineage>
</organism>